<dbReference type="InterPro" id="IPR015421">
    <property type="entry name" value="PyrdxlP-dep_Trfase_major"/>
</dbReference>
<reference evidence="11" key="2">
    <citation type="submission" date="2022-06" db="EMBL/GenBank/DDBJ databases">
        <title>Thermospira aquatica gen. nov., sp. nov.</title>
        <authorList>
            <person name="Ben Ali Gam Z."/>
            <person name="Labat M."/>
        </authorList>
    </citation>
    <scope>NUCLEOTIDE SEQUENCE</scope>
    <source>
        <strain evidence="11">F1F22</strain>
    </source>
</reference>
<dbReference type="RefSeq" id="WP_271436292.1">
    <property type="nucleotide sequence ID" value="NZ_CP073355.1"/>
</dbReference>
<dbReference type="InterPro" id="IPR015424">
    <property type="entry name" value="PyrdxlP-dep_Trfase"/>
</dbReference>
<comment type="subunit">
    <text evidence="4 9">Homodimer.</text>
</comment>
<comment type="similarity">
    <text evidence="3 9">Belongs to the class-II pyridoxal-phosphate-dependent aminotransferase family. Histidinol-phosphate aminotransferase subfamily.</text>
</comment>
<keyword evidence="7 9" id="KW-0663">Pyridoxal phosphate</keyword>
<gene>
    <name evidence="9" type="primary">hisC</name>
    <name evidence="11" type="ORF">KDW03_05015</name>
</gene>
<name>A0AAX3BFI5_9SPIR</name>
<evidence type="ECO:0000256" key="5">
    <source>
        <dbReference type="ARBA" id="ARBA00022576"/>
    </source>
</evidence>
<dbReference type="InterPro" id="IPR004839">
    <property type="entry name" value="Aminotransferase_I/II_large"/>
</dbReference>
<dbReference type="InterPro" id="IPR015422">
    <property type="entry name" value="PyrdxlP-dep_Trfase_small"/>
</dbReference>
<comment type="catalytic activity">
    <reaction evidence="8 9">
        <text>L-histidinol phosphate + 2-oxoglutarate = 3-(imidazol-4-yl)-2-oxopropyl phosphate + L-glutamate</text>
        <dbReference type="Rhea" id="RHEA:23744"/>
        <dbReference type="ChEBI" id="CHEBI:16810"/>
        <dbReference type="ChEBI" id="CHEBI:29985"/>
        <dbReference type="ChEBI" id="CHEBI:57766"/>
        <dbReference type="ChEBI" id="CHEBI:57980"/>
        <dbReference type="EC" id="2.6.1.9"/>
    </reaction>
</comment>
<dbReference type="SUPFAM" id="SSF53383">
    <property type="entry name" value="PLP-dependent transferases"/>
    <property type="match status" value="1"/>
</dbReference>
<dbReference type="PANTHER" id="PTHR43643:SF3">
    <property type="entry name" value="HISTIDINOL-PHOSPHATE AMINOTRANSFERASE"/>
    <property type="match status" value="1"/>
</dbReference>
<reference evidence="11" key="1">
    <citation type="submission" date="2021-04" db="EMBL/GenBank/DDBJ databases">
        <authorList>
            <person name="Postec A."/>
        </authorList>
    </citation>
    <scope>NUCLEOTIDE SEQUENCE</scope>
    <source>
        <strain evidence="11">F1F22</strain>
    </source>
</reference>
<dbReference type="PROSITE" id="PS00599">
    <property type="entry name" value="AA_TRANSFER_CLASS_2"/>
    <property type="match status" value="1"/>
</dbReference>
<accession>A0AAX3BFI5</accession>
<dbReference type="Gene3D" id="3.40.640.10">
    <property type="entry name" value="Type I PLP-dependent aspartate aminotransferase-like (Major domain)"/>
    <property type="match status" value="1"/>
</dbReference>
<comment type="cofactor">
    <cofactor evidence="1 9">
        <name>pyridoxal 5'-phosphate</name>
        <dbReference type="ChEBI" id="CHEBI:597326"/>
    </cofactor>
</comment>
<keyword evidence="12" id="KW-1185">Reference proteome</keyword>
<keyword evidence="9" id="KW-0368">Histidine biosynthesis</keyword>
<evidence type="ECO:0000256" key="4">
    <source>
        <dbReference type="ARBA" id="ARBA00011738"/>
    </source>
</evidence>
<dbReference type="PANTHER" id="PTHR43643">
    <property type="entry name" value="HISTIDINOL-PHOSPHATE AMINOTRANSFERASE 2"/>
    <property type="match status" value="1"/>
</dbReference>
<feature type="modified residue" description="N6-(pyridoxal phosphate)lysine" evidence="9">
    <location>
        <position position="230"/>
    </location>
</feature>
<comment type="pathway">
    <text evidence="2 9">Amino-acid biosynthesis; L-histidine biosynthesis; L-histidine from 5-phospho-alpha-D-ribose 1-diphosphate: step 7/9.</text>
</comment>
<sequence length="374" mass="42342">MDTERLVSLIRPEVKSLAGYVAGKAPSGSYKRRIKLASNENLVINNSDVQRHIKRILSSPSLEYYPDSHQTRLREAVISFLEREGFSISPEQIVFGDGSGESLQMVMMAFVNPGDTVVIPEQSFSLYRTRAILAGARVVEVRRKNLWVDLDALKETAIQTRAKLVVFSNPDNPTSTTHGGDDLERFLRGIPPDVLVLLDEAYIHFANWRESGLHFVTRYPNLIIMHTLSKAFGLAALRVGFTVSHPILAEQMEKIRLPFNLGLLAQEGAWYRLTHPNRIWESVEIICRERKALIDFLEKEGRHPLPAGGNFVFCDFGPEYKRIVEYLENHGITVRSLGSFGYDPRFVRITVGGPRDMTYFKKIFLLAVREAGLP</sequence>
<evidence type="ECO:0000256" key="3">
    <source>
        <dbReference type="ARBA" id="ARBA00007970"/>
    </source>
</evidence>
<dbReference type="EMBL" id="CP073355">
    <property type="protein sequence ID" value="URA11157.1"/>
    <property type="molecule type" value="Genomic_DNA"/>
</dbReference>
<feature type="domain" description="Aminotransferase class I/classII large" evidence="10">
    <location>
        <begin position="34"/>
        <end position="355"/>
    </location>
</feature>
<evidence type="ECO:0000259" key="10">
    <source>
        <dbReference type="Pfam" id="PF00155"/>
    </source>
</evidence>
<organism evidence="11 12">
    <name type="scientific">Thermospira aquatica</name>
    <dbReference type="NCBI Taxonomy" id="2828656"/>
    <lineage>
        <taxon>Bacteria</taxon>
        <taxon>Pseudomonadati</taxon>
        <taxon>Spirochaetota</taxon>
        <taxon>Spirochaetia</taxon>
        <taxon>Brevinematales</taxon>
        <taxon>Thermospiraceae</taxon>
        <taxon>Thermospira</taxon>
    </lineage>
</organism>
<keyword evidence="5 9" id="KW-0032">Aminotransferase</keyword>
<dbReference type="EC" id="2.6.1.9" evidence="9"/>
<evidence type="ECO:0000256" key="8">
    <source>
        <dbReference type="ARBA" id="ARBA00047481"/>
    </source>
</evidence>
<protein>
    <recommendedName>
        <fullName evidence="9">Histidinol-phosphate aminotransferase</fullName>
        <ecNumber evidence="9">2.6.1.9</ecNumber>
    </recommendedName>
    <alternativeName>
        <fullName evidence="9">Imidazole acetol-phosphate transaminase</fullName>
    </alternativeName>
</protein>
<dbReference type="GO" id="GO:0004400">
    <property type="term" value="F:histidinol-phosphate transaminase activity"/>
    <property type="evidence" value="ECO:0007669"/>
    <property type="project" value="UniProtKB-UniRule"/>
</dbReference>
<dbReference type="CDD" id="cd00609">
    <property type="entry name" value="AAT_like"/>
    <property type="match status" value="1"/>
</dbReference>
<evidence type="ECO:0000256" key="6">
    <source>
        <dbReference type="ARBA" id="ARBA00022679"/>
    </source>
</evidence>
<keyword evidence="9" id="KW-0028">Amino-acid biosynthesis</keyword>
<dbReference type="AlphaFoldDB" id="A0AAX3BFI5"/>
<dbReference type="Gene3D" id="3.90.1150.10">
    <property type="entry name" value="Aspartate Aminotransferase, domain 1"/>
    <property type="match status" value="1"/>
</dbReference>
<dbReference type="GO" id="GO:0000105">
    <property type="term" value="P:L-histidine biosynthetic process"/>
    <property type="evidence" value="ECO:0007669"/>
    <property type="project" value="UniProtKB-UniRule"/>
</dbReference>
<dbReference type="InterPro" id="IPR005861">
    <property type="entry name" value="HisP_aminotrans"/>
</dbReference>
<dbReference type="HAMAP" id="MF_01023">
    <property type="entry name" value="HisC_aminotrans_2"/>
    <property type="match status" value="1"/>
</dbReference>
<dbReference type="KEGG" id="taqu:KDW03_05015"/>
<evidence type="ECO:0000256" key="1">
    <source>
        <dbReference type="ARBA" id="ARBA00001933"/>
    </source>
</evidence>
<dbReference type="Proteomes" id="UP001056539">
    <property type="component" value="Chromosome"/>
</dbReference>
<dbReference type="InterPro" id="IPR001917">
    <property type="entry name" value="Aminotrans_II_pyridoxalP_BS"/>
</dbReference>
<dbReference type="Pfam" id="PF00155">
    <property type="entry name" value="Aminotran_1_2"/>
    <property type="match status" value="1"/>
</dbReference>
<dbReference type="InterPro" id="IPR050106">
    <property type="entry name" value="HistidinolP_aminotransfase"/>
</dbReference>
<proteinExistence type="inferred from homology"/>
<evidence type="ECO:0000256" key="7">
    <source>
        <dbReference type="ARBA" id="ARBA00022898"/>
    </source>
</evidence>
<evidence type="ECO:0000256" key="9">
    <source>
        <dbReference type="HAMAP-Rule" id="MF_01023"/>
    </source>
</evidence>
<evidence type="ECO:0000313" key="11">
    <source>
        <dbReference type="EMBL" id="URA11157.1"/>
    </source>
</evidence>
<evidence type="ECO:0000313" key="12">
    <source>
        <dbReference type="Proteomes" id="UP001056539"/>
    </source>
</evidence>
<evidence type="ECO:0000256" key="2">
    <source>
        <dbReference type="ARBA" id="ARBA00005011"/>
    </source>
</evidence>
<keyword evidence="6 9" id="KW-0808">Transferase</keyword>
<dbReference type="GO" id="GO:0030170">
    <property type="term" value="F:pyridoxal phosphate binding"/>
    <property type="evidence" value="ECO:0007669"/>
    <property type="project" value="InterPro"/>
</dbReference>